<comment type="caution">
    <text evidence="1">The sequence shown here is derived from an EMBL/GenBank/DDBJ whole genome shotgun (WGS) entry which is preliminary data.</text>
</comment>
<dbReference type="AlphaFoldDB" id="A0A5J4SK42"/>
<proteinExistence type="predicted"/>
<organism evidence="1">
    <name type="scientific">termite gut metagenome</name>
    <dbReference type="NCBI Taxonomy" id="433724"/>
    <lineage>
        <taxon>unclassified sequences</taxon>
        <taxon>metagenomes</taxon>
        <taxon>organismal metagenomes</taxon>
    </lineage>
</organism>
<evidence type="ECO:0000313" key="1">
    <source>
        <dbReference type="EMBL" id="KAA6346162.1"/>
    </source>
</evidence>
<accession>A0A5J4SK42</accession>
<sequence length="31" mass="3616">MTNAIGQLESTIRFFKKYGIRMDIQTEVIIV</sequence>
<name>A0A5J4SK42_9ZZZZ</name>
<reference evidence="1" key="1">
    <citation type="submission" date="2019-03" db="EMBL/GenBank/DDBJ databases">
        <title>Single cell metagenomics reveals metabolic interactions within the superorganism composed of flagellate Streblomastix strix and complex community of Bacteroidetes bacteria on its surface.</title>
        <authorList>
            <person name="Treitli S.C."/>
            <person name="Kolisko M."/>
            <person name="Husnik F."/>
            <person name="Keeling P."/>
            <person name="Hampl V."/>
        </authorList>
    </citation>
    <scope>NUCLEOTIDE SEQUENCE</scope>
    <source>
        <strain evidence="1">STM</strain>
    </source>
</reference>
<gene>
    <name evidence="1" type="ORF">EZS27_006332</name>
</gene>
<protein>
    <submittedName>
        <fullName evidence="1">Uncharacterized protein</fullName>
    </submittedName>
</protein>
<dbReference type="EMBL" id="SNRY01000141">
    <property type="protein sequence ID" value="KAA6346162.1"/>
    <property type="molecule type" value="Genomic_DNA"/>
</dbReference>